<evidence type="ECO:0000313" key="4">
    <source>
        <dbReference type="EMBL" id="MDQ0315088.1"/>
    </source>
</evidence>
<name>A0AAE4ASC1_9HYPH</name>
<evidence type="ECO:0000256" key="1">
    <source>
        <dbReference type="ARBA" id="ARBA00007177"/>
    </source>
</evidence>
<comment type="subcellular location">
    <subcellularLocation>
        <location evidence="3">Cytoplasm</location>
    </subcellularLocation>
</comment>
<dbReference type="GO" id="GO:0005737">
    <property type="term" value="C:cytoplasm"/>
    <property type="evidence" value="ECO:0007669"/>
    <property type="project" value="UniProtKB-SubCell"/>
</dbReference>
<dbReference type="HAMAP" id="MF_01384">
    <property type="entry name" value="UreD"/>
    <property type="match status" value="1"/>
</dbReference>
<gene>
    <name evidence="3" type="primary">ureD</name>
    <name evidence="4" type="ORF">J2S73_001525</name>
</gene>
<protein>
    <recommendedName>
        <fullName evidence="3">Urease accessory protein UreD</fullName>
    </recommendedName>
</protein>
<organism evidence="4 5">
    <name type="scientific">Amorphus orientalis</name>
    <dbReference type="NCBI Taxonomy" id="649198"/>
    <lineage>
        <taxon>Bacteria</taxon>
        <taxon>Pseudomonadati</taxon>
        <taxon>Pseudomonadota</taxon>
        <taxon>Alphaproteobacteria</taxon>
        <taxon>Hyphomicrobiales</taxon>
        <taxon>Amorphaceae</taxon>
        <taxon>Amorphus</taxon>
    </lineage>
</organism>
<dbReference type="Pfam" id="PF01774">
    <property type="entry name" value="UreD"/>
    <property type="match status" value="1"/>
</dbReference>
<sequence length="287" mass="30146">MDAVTPVAAASDGQNARSPALERAQGAVRLAVRPGAAPGTTELRTGYQQGSFKVRFPRLYGAAGLEAVLLNTAGGLTDGDRFTFDGLAEAGSMVTITTQAAERVYRAVDGEAHLDVSLDAEAGSALFWIPQETILYDGGRLRRRLDARIDGSARILLCETTVMGRAAHGETVSRGGLRDRWRLWRDGRLAYADDFRLAEPIPDAAGGIATLGGGRAVASLVWAAPDAEARLDEMRAALDLEGVAAGASAWDGLLSARLVAGDAAPLRRAVAAAVTILTGRLPRVWSV</sequence>
<keyword evidence="2 3" id="KW-0143">Chaperone</keyword>
<dbReference type="Proteomes" id="UP001229244">
    <property type="component" value="Unassembled WGS sequence"/>
</dbReference>
<keyword evidence="3" id="KW-0996">Nickel insertion</keyword>
<dbReference type="PANTHER" id="PTHR33643:SF1">
    <property type="entry name" value="UREASE ACCESSORY PROTEIN D"/>
    <property type="match status" value="1"/>
</dbReference>
<accession>A0AAE4ASC1</accession>
<comment type="function">
    <text evidence="3">Required for maturation of urease via the functional incorporation of the urease nickel metallocenter.</text>
</comment>
<comment type="subunit">
    <text evidence="3">UreD, UreF and UreG form a complex that acts as a GTP-hydrolysis-dependent molecular chaperone, activating the urease apoprotein by helping to assemble the nickel containing metallocenter of UreC. The UreE protein probably delivers the nickel.</text>
</comment>
<keyword evidence="5" id="KW-1185">Reference proteome</keyword>
<comment type="similarity">
    <text evidence="1 3">Belongs to the UreD family.</text>
</comment>
<evidence type="ECO:0000256" key="3">
    <source>
        <dbReference type="HAMAP-Rule" id="MF_01384"/>
    </source>
</evidence>
<dbReference type="AlphaFoldDB" id="A0AAE4ASC1"/>
<dbReference type="GO" id="GO:0016151">
    <property type="term" value="F:nickel cation binding"/>
    <property type="evidence" value="ECO:0007669"/>
    <property type="project" value="UniProtKB-UniRule"/>
</dbReference>
<evidence type="ECO:0000313" key="5">
    <source>
        <dbReference type="Proteomes" id="UP001229244"/>
    </source>
</evidence>
<dbReference type="InterPro" id="IPR002669">
    <property type="entry name" value="UreD"/>
</dbReference>
<dbReference type="EMBL" id="JAUSUL010000001">
    <property type="protein sequence ID" value="MDQ0315088.1"/>
    <property type="molecule type" value="Genomic_DNA"/>
</dbReference>
<keyword evidence="3" id="KW-0963">Cytoplasm</keyword>
<reference evidence="4" key="1">
    <citation type="submission" date="2023-07" db="EMBL/GenBank/DDBJ databases">
        <title>Genomic Encyclopedia of Type Strains, Phase IV (KMG-IV): sequencing the most valuable type-strain genomes for metagenomic binning, comparative biology and taxonomic classification.</title>
        <authorList>
            <person name="Goeker M."/>
        </authorList>
    </citation>
    <scope>NUCLEOTIDE SEQUENCE</scope>
    <source>
        <strain evidence="4">DSM 21202</strain>
    </source>
</reference>
<comment type="caution">
    <text evidence="4">The sequence shown here is derived from an EMBL/GenBank/DDBJ whole genome shotgun (WGS) entry which is preliminary data.</text>
</comment>
<proteinExistence type="inferred from homology"/>
<dbReference type="RefSeq" id="WP_306884881.1">
    <property type="nucleotide sequence ID" value="NZ_JAUSUL010000001.1"/>
</dbReference>
<evidence type="ECO:0000256" key="2">
    <source>
        <dbReference type="ARBA" id="ARBA00023186"/>
    </source>
</evidence>
<dbReference type="PANTHER" id="PTHR33643">
    <property type="entry name" value="UREASE ACCESSORY PROTEIN D"/>
    <property type="match status" value="1"/>
</dbReference>